<protein>
    <submittedName>
        <fullName evidence="7">NfeD-like C-terminal, partner-binding</fullName>
    </submittedName>
</protein>
<comment type="subcellular location">
    <subcellularLocation>
        <location evidence="1">Membrane</location>
        <topology evidence="1">Multi-pass membrane protein</topology>
    </subcellularLocation>
</comment>
<dbReference type="EMBL" id="CYXR01000011">
    <property type="protein sequence ID" value="CUM95504.1"/>
    <property type="molecule type" value="Genomic_DNA"/>
</dbReference>
<dbReference type="Pfam" id="PF01957">
    <property type="entry name" value="NfeD"/>
    <property type="match status" value="1"/>
</dbReference>
<dbReference type="PANTHER" id="PTHR33507:SF3">
    <property type="entry name" value="INNER MEMBRANE PROTEIN YBBJ"/>
    <property type="match status" value="1"/>
</dbReference>
<reference evidence="7 8" key="1">
    <citation type="submission" date="2015-09" db="EMBL/GenBank/DDBJ databases">
        <authorList>
            <consortium name="Pathogen Informatics"/>
        </authorList>
    </citation>
    <scope>NUCLEOTIDE SEQUENCE [LARGE SCALE GENOMIC DNA]</scope>
    <source>
        <strain evidence="7 8">2789STDY5834962</strain>
    </source>
</reference>
<feature type="domain" description="NfeD-like C-terminal" evidence="6">
    <location>
        <begin position="88"/>
        <end position="148"/>
    </location>
</feature>
<accession>A0A173SXU8</accession>
<dbReference type="Gene3D" id="2.40.50.140">
    <property type="entry name" value="Nucleic acid-binding proteins"/>
    <property type="match status" value="1"/>
</dbReference>
<dbReference type="InterPro" id="IPR012340">
    <property type="entry name" value="NA-bd_OB-fold"/>
</dbReference>
<name>A0A173SXU8_9FIRM</name>
<evidence type="ECO:0000256" key="2">
    <source>
        <dbReference type="ARBA" id="ARBA00022692"/>
    </source>
</evidence>
<keyword evidence="3 5" id="KW-1133">Transmembrane helix</keyword>
<gene>
    <name evidence="7" type="ORF">ERS852574_01793</name>
</gene>
<evidence type="ECO:0000256" key="4">
    <source>
        <dbReference type="ARBA" id="ARBA00023136"/>
    </source>
</evidence>
<dbReference type="PANTHER" id="PTHR33507">
    <property type="entry name" value="INNER MEMBRANE PROTEIN YBBJ"/>
    <property type="match status" value="1"/>
</dbReference>
<dbReference type="AlphaFoldDB" id="A0A173SXU8"/>
<proteinExistence type="predicted"/>
<dbReference type="InterPro" id="IPR052165">
    <property type="entry name" value="Membrane_assoc_protease"/>
</dbReference>
<evidence type="ECO:0000313" key="7">
    <source>
        <dbReference type="EMBL" id="CUM95504.1"/>
    </source>
</evidence>
<dbReference type="SUPFAM" id="SSF141322">
    <property type="entry name" value="NfeD domain-like"/>
    <property type="match status" value="1"/>
</dbReference>
<sequence length="152" mass="16607">MGAVQDGYITVAWLVFLVVLLVIEIITVGLTTIWGAGGALAALILNILDVPFAGQVVAFFVVTILLLVFTRPFAMRFINTRRLKTNYEGIIGKTIRISQKVDNIGQTGMAVVNGTEWTVRSEQDDVILEPGTLAKVVNISGVKLIVKKYEED</sequence>
<dbReference type="InterPro" id="IPR002810">
    <property type="entry name" value="NfeD-like_C"/>
</dbReference>
<dbReference type="GO" id="GO:0005886">
    <property type="term" value="C:plasma membrane"/>
    <property type="evidence" value="ECO:0007669"/>
    <property type="project" value="TreeGrafter"/>
</dbReference>
<evidence type="ECO:0000256" key="5">
    <source>
        <dbReference type="SAM" id="Phobius"/>
    </source>
</evidence>
<evidence type="ECO:0000256" key="1">
    <source>
        <dbReference type="ARBA" id="ARBA00004141"/>
    </source>
</evidence>
<evidence type="ECO:0000256" key="3">
    <source>
        <dbReference type="ARBA" id="ARBA00022989"/>
    </source>
</evidence>
<dbReference type="RefSeq" id="WP_055156815.1">
    <property type="nucleotide sequence ID" value="NZ_CYXR01000011.1"/>
</dbReference>
<keyword evidence="2 5" id="KW-0812">Transmembrane</keyword>
<evidence type="ECO:0000259" key="6">
    <source>
        <dbReference type="Pfam" id="PF01957"/>
    </source>
</evidence>
<dbReference type="Proteomes" id="UP000095727">
    <property type="component" value="Unassembled WGS sequence"/>
</dbReference>
<keyword evidence="4 5" id="KW-0472">Membrane</keyword>
<organism evidence="7 8">
    <name type="scientific">Coprococcus comes</name>
    <dbReference type="NCBI Taxonomy" id="410072"/>
    <lineage>
        <taxon>Bacteria</taxon>
        <taxon>Bacillati</taxon>
        <taxon>Bacillota</taxon>
        <taxon>Clostridia</taxon>
        <taxon>Lachnospirales</taxon>
        <taxon>Lachnospiraceae</taxon>
        <taxon>Coprococcus</taxon>
    </lineage>
</organism>
<feature type="transmembrane region" description="Helical" evidence="5">
    <location>
        <begin position="56"/>
        <end position="74"/>
    </location>
</feature>
<evidence type="ECO:0000313" key="8">
    <source>
        <dbReference type="Proteomes" id="UP000095727"/>
    </source>
</evidence>
<feature type="transmembrane region" description="Helical" evidence="5">
    <location>
        <begin position="12"/>
        <end position="36"/>
    </location>
</feature>